<dbReference type="SUPFAM" id="SSF158499">
    <property type="entry name" value="DnaD domain-like"/>
    <property type="match status" value="1"/>
</dbReference>
<proteinExistence type="inferred from homology"/>
<protein>
    <submittedName>
        <fullName evidence="3">DNA replication protein DnaD</fullName>
    </submittedName>
</protein>
<dbReference type="Gene3D" id="1.10.10.630">
    <property type="entry name" value="DnaD domain-like"/>
    <property type="match status" value="1"/>
</dbReference>
<dbReference type="AlphaFoldDB" id="A0A1B7KXW0"/>
<dbReference type="EMBL" id="LXMA01000001">
    <property type="protein sequence ID" value="OAT74864.1"/>
    <property type="molecule type" value="Genomic_DNA"/>
</dbReference>
<dbReference type="InterPro" id="IPR053162">
    <property type="entry name" value="DnaD"/>
</dbReference>
<dbReference type="PANTHER" id="PTHR37293">
    <property type="entry name" value="PHAGE REPLICATION PROTEIN-RELATED"/>
    <property type="match status" value="1"/>
</dbReference>
<reference evidence="4" key="1">
    <citation type="submission" date="2016-05" db="EMBL/GenBank/DDBJ databases">
        <authorList>
            <person name="Wang W."/>
            <person name="Zhu L."/>
        </authorList>
    </citation>
    <scope>NUCLEOTIDE SEQUENCE [LARGE SCALE GENOMIC DNA]</scope>
    <source>
        <strain evidence="4">W-2</strain>
    </source>
</reference>
<evidence type="ECO:0000259" key="2">
    <source>
        <dbReference type="Pfam" id="PF07261"/>
    </source>
</evidence>
<dbReference type="Pfam" id="PF07261">
    <property type="entry name" value="DnaB_2"/>
    <property type="match status" value="1"/>
</dbReference>
<organism evidence="3 4">
    <name type="scientific">Parageobacillus thermoglucosidasius</name>
    <name type="common">Geobacillus thermoglucosidasius</name>
    <dbReference type="NCBI Taxonomy" id="1426"/>
    <lineage>
        <taxon>Bacteria</taxon>
        <taxon>Bacillati</taxon>
        <taxon>Bacillota</taxon>
        <taxon>Bacilli</taxon>
        <taxon>Bacillales</taxon>
        <taxon>Anoxybacillaceae</taxon>
        <taxon>Parageobacillus</taxon>
    </lineage>
</organism>
<dbReference type="PANTHER" id="PTHR37293:SF5">
    <property type="entry name" value="DNA REPLICATION PROTEIN"/>
    <property type="match status" value="1"/>
</dbReference>
<evidence type="ECO:0000256" key="1">
    <source>
        <dbReference type="ARBA" id="ARBA00093462"/>
    </source>
</evidence>
<name>A0A1B7KXW0_PARTM</name>
<dbReference type="InterPro" id="IPR034829">
    <property type="entry name" value="DnaD-like_sf"/>
</dbReference>
<feature type="domain" description="DnaB/C C-terminal" evidence="2">
    <location>
        <begin position="166"/>
        <end position="233"/>
    </location>
</feature>
<gene>
    <name evidence="3" type="ORF">A7K69_02175</name>
</gene>
<comment type="caution">
    <text evidence="3">The sequence shown here is derived from an EMBL/GenBank/DDBJ whole genome shotgun (WGS) entry which is preliminary data.</text>
</comment>
<sequence length="262" mass="30570">MTPEDKYFYIYLLTNPNTTQIGIYQITKKQMAFELGYSIESINSLVERFENVHKVIKYNPQTREIALLNWGKYNLIKGGKPVLDCIEKELMEVKDTSLIGLVARKIPNESIRELFLRYANDTSYDTYHDTLDDTSTIRTTLSGEKEKQKEKKYYYPGDNDDIVEVLQFYQANIGVLAPVVGESIEYWCEDLSPELVREAIKRAATNNVRRWSYIEEILKNWKDNNVTTVEEAMSLDAKWKNKKDETAIRPAHQPLKNVNFLF</sequence>
<comment type="similarity">
    <text evidence="1">Belongs to the DnaB/DnaD family.</text>
</comment>
<evidence type="ECO:0000313" key="4">
    <source>
        <dbReference type="Proteomes" id="UP000078290"/>
    </source>
</evidence>
<evidence type="ECO:0000313" key="3">
    <source>
        <dbReference type="EMBL" id="OAT74864.1"/>
    </source>
</evidence>
<accession>A0A1B7KXW0</accession>
<dbReference type="InterPro" id="IPR006343">
    <property type="entry name" value="DnaB/C_C"/>
</dbReference>
<dbReference type="Proteomes" id="UP000078290">
    <property type="component" value="Unassembled WGS sequence"/>
</dbReference>
<dbReference type="NCBIfam" id="TIGR01446">
    <property type="entry name" value="DnaD_dom"/>
    <property type="match status" value="1"/>
</dbReference>